<protein>
    <submittedName>
        <fullName evidence="1">Uncharacterized protein</fullName>
    </submittedName>
</protein>
<dbReference type="RefSeq" id="WP_252822723.1">
    <property type="nucleotide sequence ID" value="NZ_JAMXQS010000015.1"/>
</dbReference>
<comment type="caution">
    <text evidence="1">The sequence shown here is derived from an EMBL/GenBank/DDBJ whole genome shotgun (WGS) entry which is preliminary data.</text>
</comment>
<sequence>MELLDEEPYAWHLLADGKTLYLNSFCSHSFFDYYFLMQLSEIELARFRSGGRDYLTKLAYDVHYSAPAVKGSTSRFKARNLTPKLGSRVLEALRASDAIKAGSD</sequence>
<reference evidence="1 2" key="1">
    <citation type="submission" date="2022-06" db="EMBL/GenBank/DDBJ databases">
        <title>Mesorhizobium sp. strain RP14 Genome sequencing and assembly.</title>
        <authorList>
            <person name="Kim I."/>
        </authorList>
    </citation>
    <scope>NUCLEOTIDE SEQUENCE [LARGE SCALE GENOMIC DNA]</scope>
    <source>
        <strain evidence="2">RP14(2022)</strain>
    </source>
</reference>
<keyword evidence="2" id="KW-1185">Reference proteome</keyword>
<gene>
    <name evidence="1" type="ORF">NGM99_21245</name>
</gene>
<proteinExistence type="predicted"/>
<evidence type="ECO:0000313" key="1">
    <source>
        <dbReference type="EMBL" id="MCO6052319.1"/>
    </source>
</evidence>
<accession>A0ABT1CBX8</accession>
<dbReference type="Proteomes" id="UP001205906">
    <property type="component" value="Unassembled WGS sequence"/>
</dbReference>
<organism evidence="1 2">
    <name type="scientific">Mesorhizobium liriopis</name>
    <dbReference type="NCBI Taxonomy" id="2953882"/>
    <lineage>
        <taxon>Bacteria</taxon>
        <taxon>Pseudomonadati</taxon>
        <taxon>Pseudomonadota</taxon>
        <taxon>Alphaproteobacteria</taxon>
        <taxon>Hyphomicrobiales</taxon>
        <taxon>Phyllobacteriaceae</taxon>
        <taxon>Mesorhizobium</taxon>
    </lineage>
</organism>
<evidence type="ECO:0000313" key="2">
    <source>
        <dbReference type="Proteomes" id="UP001205906"/>
    </source>
</evidence>
<name>A0ABT1CBX8_9HYPH</name>
<dbReference type="EMBL" id="JAMXQS010000015">
    <property type="protein sequence ID" value="MCO6052319.1"/>
    <property type="molecule type" value="Genomic_DNA"/>
</dbReference>